<dbReference type="OrthoDB" id="3511049at2759"/>
<keyword evidence="3" id="KW-1185">Reference proteome</keyword>
<evidence type="ECO:0000259" key="1">
    <source>
        <dbReference type="Pfam" id="PF10544"/>
    </source>
</evidence>
<dbReference type="GeneID" id="63793354"/>
<dbReference type="InterPro" id="IPR053006">
    <property type="entry name" value="Meiosis_regulatory"/>
</dbReference>
<dbReference type="PANTHER" id="PTHR28094:SF1">
    <property type="entry name" value="MEIOTICALLY UP-REGULATED GENE 113 PROTEIN"/>
    <property type="match status" value="1"/>
</dbReference>
<accession>A0A364KX40</accession>
<reference evidence="2 3" key="1">
    <citation type="journal article" date="2017" name="Biotechnol. Biofuels">
        <title>Differential beta-glucosidase expression as a function of carbon source availability in Talaromyces amestolkiae: a genomic and proteomic approach.</title>
        <authorList>
            <person name="de Eugenio L.I."/>
            <person name="Mendez-Liter J.A."/>
            <person name="Nieto-Dominguez M."/>
            <person name="Alonso L."/>
            <person name="Gil-Munoz J."/>
            <person name="Barriuso J."/>
            <person name="Prieto A."/>
            <person name="Martinez M.J."/>
        </authorList>
    </citation>
    <scope>NUCLEOTIDE SEQUENCE [LARGE SCALE GENOMIC DNA]</scope>
    <source>
        <strain evidence="2 3">CIB</strain>
    </source>
</reference>
<organism evidence="2 3">
    <name type="scientific">Talaromyces amestolkiae</name>
    <dbReference type="NCBI Taxonomy" id="1196081"/>
    <lineage>
        <taxon>Eukaryota</taxon>
        <taxon>Fungi</taxon>
        <taxon>Dikarya</taxon>
        <taxon>Ascomycota</taxon>
        <taxon>Pezizomycotina</taxon>
        <taxon>Eurotiomycetes</taxon>
        <taxon>Eurotiomycetidae</taxon>
        <taxon>Eurotiales</taxon>
        <taxon>Trichocomaceae</taxon>
        <taxon>Talaromyces</taxon>
        <taxon>Talaromyces sect. Talaromyces</taxon>
    </lineage>
</organism>
<gene>
    <name evidence="2" type="ORF">BHQ10_004138</name>
</gene>
<dbReference type="EMBL" id="MIKG01000007">
    <property type="protein sequence ID" value="RAO68126.1"/>
    <property type="molecule type" value="Genomic_DNA"/>
</dbReference>
<protein>
    <recommendedName>
        <fullName evidence="1">Bacteriophage T5 Orf172 DNA-binding domain-containing protein</fullName>
    </recommendedName>
</protein>
<feature type="domain" description="Bacteriophage T5 Orf172 DNA-binding" evidence="1">
    <location>
        <begin position="188"/>
        <end position="286"/>
    </location>
</feature>
<comment type="caution">
    <text evidence="2">The sequence shown here is derived from an EMBL/GenBank/DDBJ whole genome shotgun (WGS) entry which is preliminary data.</text>
</comment>
<dbReference type="STRING" id="1196081.A0A364KX40"/>
<evidence type="ECO:0000313" key="2">
    <source>
        <dbReference type="EMBL" id="RAO68126.1"/>
    </source>
</evidence>
<dbReference type="InterPro" id="IPR018306">
    <property type="entry name" value="Phage_T5_Orf172_DNA-bd"/>
</dbReference>
<dbReference type="AlphaFoldDB" id="A0A364KX40"/>
<proteinExistence type="predicted"/>
<dbReference type="RefSeq" id="XP_040732642.1">
    <property type="nucleotide sequence ID" value="XM_040876471.1"/>
</dbReference>
<evidence type="ECO:0000313" key="3">
    <source>
        <dbReference type="Proteomes" id="UP000249363"/>
    </source>
</evidence>
<dbReference type="Proteomes" id="UP000249363">
    <property type="component" value="Unassembled WGS sequence"/>
</dbReference>
<dbReference type="Pfam" id="PF10544">
    <property type="entry name" value="T5orf172"/>
    <property type="match status" value="1"/>
</dbReference>
<dbReference type="PANTHER" id="PTHR28094">
    <property type="entry name" value="MEIOTICALLY UP-REGULATED GENE 113 PROTEIN"/>
    <property type="match status" value="1"/>
</dbReference>
<sequence>MKAMPTVDQFPTFADTESWLREEACQCIWYLPERKRCCKVGITNEYNKAALDLVNTISDSSLSLQEVLPILADIAEKCCCGRHHRNKIWGSHMNFHLASRWQNEISSEKYHQFSTFRKRSESLEIPKLKHEKGFSSLPLLEQPSLNHTVAVIPNAKVVVFARHEAFKGETLLSKLMEPINCNSTKNGSVYLYTHTEKTFSGVIKVGFTGRSKVYVRLDEWAKCGHGNPVLLKSYNDIRYPERIEQLVHFELARFRYEIRWCKFHGQSHIEWFQIAFEVASLTVHHWSQWMERANPYDRRGTLKSFWKETIVFLTDYDIPITAVLMMQIQEIEEGSSDLPDFIKDDKFWKRTRSIVKKES</sequence>
<name>A0A364KX40_TALAM</name>